<feature type="compositionally biased region" description="Basic and acidic residues" evidence="7">
    <location>
        <begin position="42"/>
        <end position="55"/>
    </location>
</feature>
<dbReference type="InParanoid" id="A0A482X7H0"/>
<reference evidence="9 10" key="1">
    <citation type="journal article" date="2017" name="Gigascience">
        <title>Genome sequence of the small brown planthopper, Laodelphax striatellus.</title>
        <authorList>
            <person name="Zhu J."/>
            <person name="Jiang F."/>
            <person name="Wang X."/>
            <person name="Yang P."/>
            <person name="Bao Y."/>
            <person name="Zhao W."/>
            <person name="Wang W."/>
            <person name="Lu H."/>
            <person name="Wang Q."/>
            <person name="Cui N."/>
            <person name="Li J."/>
            <person name="Chen X."/>
            <person name="Luo L."/>
            <person name="Yu J."/>
            <person name="Kang L."/>
            <person name="Cui F."/>
        </authorList>
    </citation>
    <scope>NUCLEOTIDE SEQUENCE [LARGE SCALE GENOMIC DNA]</scope>
    <source>
        <strain evidence="9">Lst14</strain>
    </source>
</reference>
<feature type="compositionally biased region" description="Polar residues" evidence="7">
    <location>
        <begin position="32"/>
        <end position="41"/>
    </location>
</feature>
<comment type="subcellular location">
    <subcellularLocation>
        <location evidence="1 6">Nucleus</location>
    </subcellularLocation>
</comment>
<dbReference type="PANTHER" id="PTHR13220:SF11">
    <property type="entry name" value="TIMELESS-INTERACTING PROTEIN"/>
    <property type="match status" value="1"/>
</dbReference>
<feature type="compositionally biased region" description="Polar residues" evidence="7">
    <location>
        <begin position="323"/>
        <end position="335"/>
    </location>
</feature>
<dbReference type="InterPro" id="IPR012923">
    <property type="entry name" value="Csm3"/>
</dbReference>
<dbReference type="Pfam" id="PF07962">
    <property type="entry name" value="Swi3"/>
    <property type="match status" value="1"/>
</dbReference>
<evidence type="ECO:0000256" key="1">
    <source>
        <dbReference type="ARBA" id="ARBA00004123"/>
    </source>
</evidence>
<dbReference type="OrthoDB" id="437078at2759"/>
<evidence type="ECO:0000256" key="6">
    <source>
        <dbReference type="RuleBase" id="RU366049"/>
    </source>
</evidence>
<feature type="domain" description="Chromosome segregation in meiosis protein 3" evidence="8">
    <location>
        <begin position="71"/>
        <end position="147"/>
    </location>
</feature>
<dbReference type="STRING" id="195883.A0A482X7H0"/>
<evidence type="ECO:0000256" key="3">
    <source>
        <dbReference type="ARBA" id="ARBA00022763"/>
    </source>
</evidence>
<evidence type="ECO:0000256" key="2">
    <source>
        <dbReference type="ARBA" id="ARBA00006075"/>
    </source>
</evidence>
<feature type="region of interest" description="Disordered" evidence="7">
    <location>
        <begin position="20"/>
        <end position="65"/>
    </location>
</feature>
<keyword evidence="5 6" id="KW-0131">Cell cycle</keyword>
<evidence type="ECO:0000313" key="9">
    <source>
        <dbReference type="EMBL" id="RZF41360.1"/>
    </source>
</evidence>
<protein>
    <recommendedName>
        <fullName evidence="6">TIMELESS-interacting protein</fullName>
    </recommendedName>
</protein>
<dbReference type="GO" id="GO:0031298">
    <property type="term" value="C:replication fork protection complex"/>
    <property type="evidence" value="ECO:0007669"/>
    <property type="project" value="TreeGrafter"/>
</dbReference>
<evidence type="ECO:0000256" key="5">
    <source>
        <dbReference type="ARBA" id="ARBA00023306"/>
    </source>
</evidence>
<comment type="caution">
    <text evidence="9">The sequence shown here is derived from an EMBL/GenBank/DDBJ whole genome shotgun (WGS) entry which is preliminary data.</text>
</comment>
<keyword evidence="4 6" id="KW-0539">Nucleus</keyword>
<feature type="compositionally biased region" description="Polar residues" evidence="7">
    <location>
        <begin position="295"/>
        <end position="314"/>
    </location>
</feature>
<comment type="similarity">
    <text evidence="2 6">Belongs to the CSM3 family.</text>
</comment>
<gene>
    <name evidence="9" type="ORF">LSTR_LSTR000074</name>
</gene>
<dbReference type="AlphaFoldDB" id="A0A482X7H0"/>
<comment type="function">
    <text evidence="6">Plays an important role in the control of DNA replication and the maintenance of replication fork stability.</text>
</comment>
<name>A0A482X7H0_LAOST</name>
<accession>A0A482X7H0</accession>
<dbReference type="GO" id="GO:0000076">
    <property type="term" value="P:DNA replication checkpoint signaling"/>
    <property type="evidence" value="ECO:0007669"/>
    <property type="project" value="UniProtKB-UniRule"/>
</dbReference>
<dbReference type="PANTHER" id="PTHR13220">
    <property type="entry name" value="TIMELESS INTERACTING-RELATED"/>
    <property type="match status" value="1"/>
</dbReference>
<dbReference type="GO" id="GO:0031297">
    <property type="term" value="P:replication fork processing"/>
    <property type="evidence" value="ECO:0007669"/>
    <property type="project" value="UniProtKB-UniRule"/>
</dbReference>
<dbReference type="GO" id="GO:0043111">
    <property type="term" value="P:replication fork arrest"/>
    <property type="evidence" value="ECO:0007669"/>
    <property type="project" value="TreeGrafter"/>
</dbReference>
<dbReference type="GO" id="GO:0003677">
    <property type="term" value="F:DNA binding"/>
    <property type="evidence" value="ECO:0007669"/>
    <property type="project" value="TreeGrafter"/>
</dbReference>
<dbReference type="Proteomes" id="UP000291343">
    <property type="component" value="Unassembled WGS sequence"/>
</dbReference>
<feature type="compositionally biased region" description="Polar residues" evidence="7">
    <location>
        <begin position="191"/>
        <end position="203"/>
    </location>
</feature>
<dbReference type="InterPro" id="IPR040038">
    <property type="entry name" value="TIPIN/Csm3/Swi3"/>
</dbReference>
<feature type="region of interest" description="Disordered" evidence="7">
    <location>
        <begin position="229"/>
        <end position="335"/>
    </location>
</feature>
<feature type="compositionally biased region" description="Acidic residues" evidence="7">
    <location>
        <begin position="159"/>
        <end position="174"/>
    </location>
</feature>
<evidence type="ECO:0000259" key="8">
    <source>
        <dbReference type="Pfam" id="PF07962"/>
    </source>
</evidence>
<proteinExistence type="inferred from homology"/>
<feature type="compositionally biased region" description="Polar residues" evidence="7">
    <location>
        <begin position="236"/>
        <end position="277"/>
    </location>
</feature>
<dbReference type="GO" id="GO:0006974">
    <property type="term" value="P:DNA damage response"/>
    <property type="evidence" value="ECO:0007669"/>
    <property type="project" value="UniProtKB-KW"/>
</dbReference>
<evidence type="ECO:0000256" key="4">
    <source>
        <dbReference type="ARBA" id="ARBA00023242"/>
    </source>
</evidence>
<sequence length="358" mass="40756">MALLEHDLFSNEIVDDPEDLDLLVDGRGQEDNGITEQPTGDNSDKDEKKEDDKPEKKKRKQSQRPRFNILRLKDNDIGLIAAERMFKGVKFRGKGHELDDLNLIMKKMEIWAHKLYPSFDFDDCLAKLEKLGNTREVATYVKKLRMGLEDDIVAPQHDDADEDNENTNEVDTGEIQDPPRADSPGRFDQLIRNQPQHEPTQGGLTEEQRERMRRNRLIAEQRRMARLKALHEKQESTASSQPENNTNELPFDMGQTSGNSHSPENNTSELQNTSNNECPDVEPTKSQNEKDLSLIINTQDDSVTKNNDGNSDTCMESEEATHDVSSTNKVSPVLTTNVPENSYDFFEPMDDIDMAELP</sequence>
<keyword evidence="3 6" id="KW-0227">DNA damage</keyword>
<evidence type="ECO:0000313" key="10">
    <source>
        <dbReference type="Proteomes" id="UP000291343"/>
    </source>
</evidence>
<organism evidence="9 10">
    <name type="scientific">Laodelphax striatellus</name>
    <name type="common">Small brown planthopper</name>
    <name type="synonym">Delphax striatella</name>
    <dbReference type="NCBI Taxonomy" id="195883"/>
    <lineage>
        <taxon>Eukaryota</taxon>
        <taxon>Metazoa</taxon>
        <taxon>Ecdysozoa</taxon>
        <taxon>Arthropoda</taxon>
        <taxon>Hexapoda</taxon>
        <taxon>Insecta</taxon>
        <taxon>Pterygota</taxon>
        <taxon>Neoptera</taxon>
        <taxon>Paraneoptera</taxon>
        <taxon>Hemiptera</taxon>
        <taxon>Auchenorrhyncha</taxon>
        <taxon>Fulgoroidea</taxon>
        <taxon>Delphacidae</taxon>
        <taxon>Criomorphinae</taxon>
        <taxon>Laodelphax</taxon>
    </lineage>
</organism>
<dbReference type="SMR" id="A0A482X7H0"/>
<feature type="region of interest" description="Disordered" evidence="7">
    <location>
        <begin position="152"/>
        <end position="210"/>
    </location>
</feature>
<keyword evidence="10" id="KW-1185">Reference proteome</keyword>
<evidence type="ECO:0000256" key="7">
    <source>
        <dbReference type="SAM" id="MobiDB-lite"/>
    </source>
</evidence>
<dbReference type="EMBL" id="QKKF02016774">
    <property type="protein sequence ID" value="RZF41360.1"/>
    <property type="molecule type" value="Genomic_DNA"/>
</dbReference>